<evidence type="ECO:0000313" key="6">
    <source>
        <dbReference type="Proteomes" id="UP000014760"/>
    </source>
</evidence>
<name>R7UA04_CAPTE</name>
<proteinExistence type="predicted"/>
<dbReference type="PANTHER" id="PTHR11360:SF260">
    <property type="entry name" value="MFS DOMAIN-CONTAINING PROTEIN"/>
    <property type="match status" value="1"/>
</dbReference>
<dbReference type="EMBL" id="AMQN01008555">
    <property type="status" value="NOT_ANNOTATED_CDS"/>
    <property type="molecule type" value="Genomic_DNA"/>
</dbReference>
<sequence length="469" mass="50625">MALDRINFVIYYSYCDENECKEAIFAEENREEEKKTQEHSSPEDRYYDQGYAWVVAVCAFVVTFMVSVNIVSFGVLLTEFALHFDLPFAQLSILAAIRMGFTYCSGIIAGTLVHRFGCRPVGILGLCCSAAGCLSAAFIDNFILLILTFGFLAGFGAGVLYVVPLVVISKFFKKKRVLATSVSSAGFSFGSVVFGLSGGFIIESVGWRYTLALMAMLNVQGLVAVFLFFDQIQPRKQTMVIKVIPDETMPEIEVKKAKKSACVSMMSKLNFMDVSLLKNRNFAVFALATLPTMSGTMAFYALGPNRAYIQGVSKVQSSFISAAVGSCSFIGRILSGVIGNRKIISSKLHFSLAVLAAGSIIALSTLAGAWLSLHMTFAAMFGIFFGNYEGIGPTVIVDILGLGKLSKALGWVQLARGLCAFVTLPLAGLLYDASGGYTVPFLAMSAFQISGGLLVLSLQLPCAKRHTSL</sequence>
<dbReference type="Pfam" id="PF07690">
    <property type="entry name" value="MFS_1"/>
    <property type="match status" value="1"/>
</dbReference>
<evidence type="ECO:0000259" key="3">
    <source>
        <dbReference type="PROSITE" id="PS50850"/>
    </source>
</evidence>
<feature type="transmembrane region" description="Helical" evidence="2">
    <location>
        <begin position="282"/>
        <end position="303"/>
    </location>
</feature>
<keyword evidence="2" id="KW-1133">Transmembrane helix</keyword>
<protein>
    <recommendedName>
        <fullName evidence="3">Major facilitator superfamily (MFS) profile domain-containing protein</fullName>
    </recommendedName>
</protein>
<evidence type="ECO:0000313" key="4">
    <source>
        <dbReference type="EMBL" id="ELU03200.1"/>
    </source>
</evidence>
<comment type="subcellular location">
    <subcellularLocation>
        <location evidence="1">Membrane</location>
        <topology evidence="1">Multi-pass membrane protein</topology>
    </subcellularLocation>
</comment>
<dbReference type="GO" id="GO:0016020">
    <property type="term" value="C:membrane"/>
    <property type="evidence" value="ECO:0007669"/>
    <property type="project" value="UniProtKB-SubCell"/>
</dbReference>
<dbReference type="InterPro" id="IPR050327">
    <property type="entry name" value="Proton-linked_MCT"/>
</dbReference>
<dbReference type="Gene3D" id="1.20.1250.20">
    <property type="entry name" value="MFS general substrate transporter like domains"/>
    <property type="match status" value="1"/>
</dbReference>
<feature type="domain" description="Major facilitator superfamily (MFS) profile" evidence="3">
    <location>
        <begin position="55"/>
        <end position="463"/>
    </location>
</feature>
<keyword evidence="2" id="KW-0812">Transmembrane</keyword>
<feature type="transmembrane region" description="Helical" evidence="2">
    <location>
        <begin position="377"/>
        <end position="402"/>
    </location>
</feature>
<dbReference type="EnsemblMetazoa" id="CapteT195597">
    <property type="protein sequence ID" value="CapteP195597"/>
    <property type="gene ID" value="CapteG195597"/>
</dbReference>
<reference evidence="6" key="1">
    <citation type="submission" date="2012-12" db="EMBL/GenBank/DDBJ databases">
        <authorList>
            <person name="Hellsten U."/>
            <person name="Grimwood J."/>
            <person name="Chapman J.A."/>
            <person name="Shapiro H."/>
            <person name="Aerts A."/>
            <person name="Otillar R.P."/>
            <person name="Terry A.Y."/>
            <person name="Boore J.L."/>
            <person name="Simakov O."/>
            <person name="Marletaz F."/>
            <person name="Cho S.-J."/>
            <person name="Edsinger-Gonzales E."/>
            <person name="Havlak P."/>
            <person name="Kuo D.-H."/>
            <person name="Larsson T."/>
            <person name="Lv J."/>
            <person name="Arendt D."/>
            <person name="Savage R."/>
            <person name="Osoegawa K."/>
            <person name="de Jong P."/>
            <person name="Lindberg D.R."/>
            <person name="Seaver E.C."/>
            <person name="Weisblat D.A."/>
            <person name="Putnam N.H."/>
            <person name="Grigoriev I.V."/>
            <person name="Rokhsar D.S."/>
        </authorList>
    </citation>
    <scope>NUCLEOTIDE SEQUENCE</scope>
    <source>
        <strain evidence="6">I ESC-2004</strain>
    </source>
</reference>
<feature type="transmembrane region" description="Helical" evidence="2">
    <location>
        <begin position="414"/>
        <end position="431"/>
    </location>
</feature>
<keyword evidence="2" id="KW-0472">Membrane</keyword>
<dbReference type="AlphaFoldDB" id="R7UA04"/>
<dbReference type="SUPFAM" id="SSF103473">
    <property type="entry name" value="MFS general substrate transporter"/>
    <property type="match status" value="1"/>
</dbReference>
<dbReference type="PANTHER" id="PTHR11360">
    <property type="entry name" value="MONOCARBOXYLATE TRANSPORTER"/>
    <property type="match status" value="1"/>
</dbReference>
<feature type="transmembrane region" description="Helical" evidence="2">
    <location>
        <begin position="177"/>
        <end position="201"/>
    </location>
</feature>
<reference evidence="5" key="3">
    <citation type="submission" date="2015-06" db="UniProtKB">
        <authorList>
            <consortium name="EnsemblMetazoa"/>
        </authorList>
    </citation>
    <scope>IDENTIFICATION</scope>
</reference>
<feature type="transmembrane region" description="Helical" evidence="2">
    <location>
        <begin position="315"/>
        <end position="338"/>
    </location>
</feature>
<evidence type="ECO:0000256" key="1">
    <source>
        <dbReference type="ARBA" id="ARBA00004141"/>
    </source>
</evidence>
<dbReference type="OrthoDB" id="2213137at2759"/>
<feature type="transmembrane region" description="Helical" evidence="2">
    <location>
        <begin position="145"/>
        <end position="168"/>
    </location>
</feature>
<feature type="transmembrane region" description="Helical" evidence="2">
    <location>
        <begin position="437"/>
        <end position="458"/>
    </location>
</feature>
<organism evidence="4">
    <name type="scientific">Capitella teleta</name>
    <name type="common">Polychaete worm</name>
    <dbReference type="NCBI Taxonomy" id="283909"/>
    <lineage>
        <taxon>Eukaryota</taxon>
        <taxon>Metazoa</taxon>
        <taxon>Spiralia</taxon>
        <taxon>Lophotrochozoa</taxon>
        <taxon>Annelida</taxon>
        <taxon>Polychaeta</taxon>
        <taxon>Sedentaria</taxon>
        <taxon>Scolecida</taxon>
        <taxon>Capitellidae</taxon>
        <taxon>Capitella</taxon>
    </lineage>
</organism>
<accession>R7UA04</accession>
<dbReference type="InterPro" id="IPR020846">
    <property type="entry name" value="MFS_dom"/>
</dbReference>
<feature type="transmembrane region" description="Helical" evidence="2">
    <location>
        <begin position="88"/>
        <end position="109"/>
    </location>
</feature>
<feature type="transmembrane region" description="Helical" evidence="2">
    <location>
        <begin position="121"/>
        <end position="139"/>
    </location>
</feature>
<gene>
    <name evidence="4" type="ORF">CAPTEDRAFT_195597</name>
</gene>
<dbReference type="EMBL" id="KB303412">
    <property type="protein sequence ID" value="ELU03200.1"/>
    <property type="molecule type" value="Genomic_DNA"/>
</dbReference>
<dbReference type="HOGENOM" id="CLU_001265_59_1_1"/>
<feature type="transmembrane region" description="Helical" evidence="2">
    <location>
        <begin position="350"/>
        <end position="371"/>
    </location>
</feature>
<keyword evidence="6" id="KW-1185">Reference proteome</keyword>
<dbReference type="InterPro" id="IPR011701">
    <property type="entry name" value="MFS"/>
</dbReference>
<dbReference type="Proteomes" id="UP000014760">
    <property type="component" value="Unassembled WGS sequence"/>
</dbReference>
<dbReference type="PROSITE" id="PS50850">
    <property type="entry name" value="MFS"/>
    <property type="match status" value="1"/>
</dbReference>
<feature type="transmembrane region" description="Helical" evidence="2">
    <location>
        <begin position="207"/>
        <end position="229"/>
    </location>
</feature>
<evidence type="ECO:0000256" key="2">
    <source>
        <dbReference type="SAM" id="Phobius"/>
    </source>
</evidence>
<dbReference type="OMA" id="VMQDYYH"/>
<evidence type="ECO:0000313" key="5">
    <source>
        <dbReference type="EnsemblMetazoa" id="CapteP195597"/>
    </source>
</evidence>
<reference evidence="4 6" key="2">
    <citation type="journal article" date="2013" name="Nature">
        <title>Insights into bilaterian evolution from three spiralian genomes.</title>
        <authorList>
            <person name="Simakov O."/>
            <person name="Marletaz F."/>
            <person name="Cho S.J."/>
            <person name="Edsinger-Gonzales E."/>
            <person name="Havlak P."/>
            <person name="Hellsten U."/>
            <person name="Kuo D.H."/>
            <person name="Larsson T."/>
            <person name="Lv J."/>
            <person name="Arendt D."/>
            <person name="Savage R."/>
            <person name="Osoegawa K."/>
            <person name="de Jong P."/>
            <person name="Grimwood J."/>
            <person name="Chapman J.A."/>
            <person name="Shapiro H."/>
            <person name="Aerts A."/>
            <person name="Otillar R.P."/>
            <person name="Terry A.Y."/>
            <person name="Boore J.L."/>
            <person name="Grigoriev I.V."/>
            <person name="Lindberg D.R."/>
            <person name="Seaver E.C."/>
            <person name="Weisblat D.A."/>
            <person name="Putnam N.H."/>
            <person name="Rokhsar D.S."/>
        </authorList>
    </citation>
    <scope>NUCLEOTIDE SEQUENCE</scope>
    <source>
        <strain evidence="4 6">I ESC-2004</strain>
    </source>
</reference>
<dbReference type="GO" id="GO:0008028">
    <property type="term" value="F:monocarboxylic acid transmembrane transporter activity"/>
    <property type="evidence" value="ECO:0007669"/>
    <property type="project" value="TreeGrafter"/>
</dbReference>
<dbReference type="InterPro" id="IPR036259">
    <property type="entry name" value="MFS_trans_sf"/>
</dbReference>
<feature type="transmembrane region" description="Helical" evidence="2">
    <location>
        <begin position="51"/>
        <end position="76"/>
    </location>
</feature>